<dbReference type="SUPFAM" id="SSF50346">
    <property type="entry name" value="PRC-barrel domain"/>
    <property type="match status" value="1"/>
</dbReference>
<feature type="compositionally biased region" description="Gly residues" evidence="1">
    <location>
        <begin position="132"/>
        <end position="141"/>
    </location>
</feature>
<dbReference type="Pfam" id="PF09557">
    <property type="entry name" value="DUF2382"/>
    <property type="match status" value="1"/>
</dbReference>
<dbReference type="InterPro" id="IPR019060">
    <property type="entry name" value="DUF2382"/>
</dbReference>
<dbReference type="EMBL" id="BAABEP010000026">
    <property type="protein sequence ID" value="GAA3737048.1"/>
    <property type="molecule type" value="Genomic_DNA"/>
</dbReference>
<proteinExistence type="predicted"/>
<dbReference type="PANTHER" id="PTHR38463:SF1">
    <property type="entry name" value="STRESS RESPONSE PROTEIN YSNF"/>
    <property type="match status" value="1"/>
</dbReference>
<feature type="domain" description="PRC-barrel" evidence="2">
    <location>
        <begin position="12"/>
        <end position="75"/>
    </location>
</feature>
<dbReference type="PANTHER" id="PTHR38463">
    <property type="entry name" value="STRESS RESPONSE PROTEIN YSNF"/>
    <property type="match status" value="1"/>
</dbReference>
<feature type="domain" description="DUF2382" evidence="3">
    <location>
        <begin position="195"/>
        <end position="306"/>
    </location>
</feature>
<dbReference type="Proteomes" id="UP001499884">
    <property type="component" value="Unassembled WGS sequence"/>
</dbReference>
<feature type="compositionally biased region" description="Low complexity" evidence="1">
    <location>
        <begin position="142"/>
        <end position="152"/>
    </location>
</feature>
<feature type="region of interest" description="Disordered" evidence="1">
    <location>
        <begin position="103"/>
        <end position="192"/>
    </location>
</feature>
<dbReference type="InterPro" id="IPR011033">
    <property type="entry name" value="PRC_barrel-like_sf"/>
</dbReference>
<dbReference type="Pfam" id="PF05239">
    <property type="entry name" value="PRC"/>
    <property type="match status" value="1"/>
</dbReference>
<dbReference type="InterPro" id="IPR014747">
    <property type="entry name" value="Bac_photo_RC_H_C"/>
</dbReference>
<dbReference type="RefSeq" id="WP_345648575.1">
    <property type="nucleotide sequence ID" value="NZ_BAABEP010000026.1"/>
</dbReference>
<gene>
    <name evidence="4" type="ORF">GCM10023082_37740</name>
</gene>
<evidence type="ECO:0000259" key="2">
    <source>
        <dbReference type="Pfam" id="PF05239"/>
    </source>
</evidence>
<evidence type="ECO:0000256" key="1">
    <source>
        <dbReference type="SAM" id="MobiDB-lite"/>
    </source>
</evidence>
<keyword evidence="5" id="KW-1185">Reference proteome</keyword>
<dbReference type="InterPro" id="IPR027275">
    <property type="entry name" value="PRC-brl_dom"/>
</dbReference>
<feature type="compositionally biased region" description="Gly residues" evidence="1">
    <location>
        <begin position="173"/>
        <end position="184"/>
    </location>
</feature>
<dbReference type="Gene3D" id="3.90.50.10">
    <property type="entry name" value="Photosynthetic Reaction Center, subunit H, domain 2"/>
    <property type="match status" value="1"/>
</dbReference>
<accession>A0ABP7FDK8</accession>
<feature type="compositionally biased region" description="Basic and acidic residues" evidence="1">
    <location>
        <begin position="300"/>
        <end position="316"/>
    </location>
</feature>
<evidence type="ECO:0000259" key="3">
    <source>
        <dbReference type="Pfam" id="PF09557"/>
    </source>
</evidence>
<dbReference type="InterPro" id="IPR052967">
    <property type="entry name" value="Stress_Response_Assoc"/>
</dbReference>
<sequence>MITQEQIPAVLDHPVYDADGNKIGSAKHVFYDDATGNPEWVTVKTGMFGSSESFIPMHDANLVQDHLEVPYDRDQVKDAPNVDIDAGGHLSEQEEHRLYRYYGLDGGGAGDQRQGGKHAKTDAGPDAKGGVAAMGGAGAAGAAGRRGPAAGDAAGGAGTRGDSAALRQSRTGGTSGLGKEGAAGRGDTAAEDVAMTRSEERMHVTTERRDAGQARLHKYVVTEEQQQTVPVRHEEVRVVREPITEENRDAALRGEDISEADHVVTLHEERPVVEMRTEPVERVRLTTEEKVEQQTVKGTVRKERIEAETTTEDGKKGHIPGRGDTPPRS</sequence>
<evidence type="ECO:0000313" key="5">
    <source>
        <dbReference type="Proteomes" id="UP001499884"/>
    </source>
</evidence>
<organism evidence="4 5">
    <name type="scientific">Streptomyces tremellae</name>
    <dbReference type="NCBI Taxonomy" id="1124239"/>
    <lineage>
        <taxon>Bacteria</taxon>
        <taxon>Bacillati</taxon>
        <taxon>Actinomycetota</taxon>
        <taxon>Actinomycetes</taxon>
        <taxon>Kitasatosporales</taxon>
        <taxon>Streptomycetaceae</taxon>
        <taxon>Streptomyces</taxon>
    </lineage>
</organism>
<feature type="region of interest" description="Disordered" evidence="1">
    <location>
        <begin position="294"/>
        <end position="329"/>
    </location>
</feature>
<reference evidence="5" key="1">
    <citation type="journal article" date="2019" name="Int. J. Syst. Evol. Microbiol.">
        <title>The Global Catalogue of Microorganisms (GCM) 10K type strain sequencing project: providing services to taxonomists for standard genome sequencing and annotation.</title>
        <authorList>
            <consortium name="The Broad Institute Genomics Platform"/>
            <consortium name="The Broad Institute Genome Sequencing Center for Infectious Disease"/>
            <person name="Wu L."/>
            <person name="Ma J."/>
        </authorList>
    </citation>
    <scope>NUCLEOTIDE SEQUENCE [LARGE SCALE GENOMIC DNA]</scope>
    <source>
        <strain evidence="5">JCM 30846</strain>
    </source>
</reference>
<comment type="caution">
    <text evidence="4">The sequence shown here is derived from an EMBL/GenBank/DDBJ whole genome shotgun (WGS) entry which is preliminary data.</text>
</comment>
<protein>
    <submittedName>
        <fullName evidence="4">PRC and DUF2382 domain-containing protein</fullName>
    </submittedName>
</protein>
<name>A0ABP7FDK8_9ACTN</name>
<evidence type="ECO:0000313" key="4">
    <source>
        <dbReference type="EMBL" id="GAA3737048.1"/>
    </source>
</evidence>